<feature type="active site" description="Nucleophile" evidence="7">
    <location>
        <position position="331"/>
    </location>
</feature>
<dbReference type="GO" id="GO:0008360">
    <property type="term" value="P:regulation of cell shape"/>
    <property type="evidence" value="ECO:0007669"/>
    <property type="project" value="UniProtKB-UniRule"/>
</dbReference>
<dbReference type="GO" id="GO:0071972">
    <property type="term" value="F:peptidoglycan L,D-transpeptidase activity"/>
    <property type="evidence" value="ECO:0007669"/>
    <property type="project" value="TreeGrafter"/>
</dbReference>
<reference evidence="10 11" key="1">
    <citation type="submission" date="2016-10" db="EMBL/GenBank/DDBJ databases">
        <authorList>
            <person name="de Groot N.N."/>
        </authorList>
    </citation>
    <scope>NUCLEOTIDE SEQUENCE [LARGE SCALE GENOMIC DNA]</scope>
    <source>
        <strain evidence="10 11">DSM 15123</strain>
    </source>
</reference>
<dbReference type="PANTHER" id="PTHR30582">
    <property type="entry name" value="L,D-TRANSPEPTIDASE"/>
    <property type="match status" value="1"/>
</dbReference>
<dbReference type="InterPro" id="IPR036366">
    <property type="entry name" value="PGBDSf"/>
</dbReference>
<feature type="domain" description="L,D-TPase catalytic" evidence="9">
    <location>
        <begin position="221"/>
        <end position="355"/>
    </location>
</feature>
<dbReference type="CDD" id="cd16913">
    <property type="entry name" value="YkuD_like"/>
    <property type="match status" value="1"/>
</dbReference>
<evidence type="ECO:0000313" key="10">
    <source>
        <dbReference type="EMBL" id="SEM99682.1"/>
    </source>
</evidence>
<feature type="signal peptide" evidence="8">
    <location>
        <begin position="1"/>
        <end position="33"/>
    </location>
</feature>
<dbReference type="Gene3D" id="2.40.440.10">
    <property type="entry name" value="L,D-transpeptidase catalytic domain-like"/>
    <property type="match status" value="1"/>
</dbReference>
<dbReference type="GO" id="GO:0071555">
    <property type="term" value="P:cell wall organization"/>
    <property type="evidence" value="ECO:0007669"/>
    <property type="project" value="UniProtKB-UniRule"/>
</dbReference>
<evidence type="ECO:0000256" key="3">
    <source>
        <dbReference type="ARBA" id="ARBA00022679"/>
    </source>
</evidence>
<dbReference type="PROSITE" id="PS52029">
    <property type="entry name" value="LD_TPASE"/>
    <property type="match status" value="1"/>
</dbReference>
<dbReference type="InterPro" id="IPR006311">
    <property type="entry name" value="TAT_signal"/>
</dbReference>
<evidence type="ECO:0000256" key="8">
    <source>
        <dbReference type="SAM" id="SignalP"/>
    </source>
</evidence>
<gene>
    <name evidence="10" type="ORF">SAMN02745977_00094</name>
</gene>
<feature type="chain" id="PRO_5011668868" evidence="8">
    <location>
        <begin position="34"/>
        <end position="356"/>
    </location>
</feature>
<keyword evidence="11" id="KW-1185">Reference proteome</keyword>
<dbReference type="UniPathway" id="UPA00219"/>
<name>A0A1H8CXS6_9BURK</name>
<evidence type="ECO:0000256" key="6">
    <source>
        <dbReference type="ARBA" id="ARBA00023316"/>
    </source>
</evidence>
<feature type="active site" description="Proton donor/acceptor" evidence="7">
    <location>
        <position position="315"/>
    </location>
</feature>
<dbReference type="Gene3D" id="1.10.101.10">
    <property type="entry name" value="PGBD-like superfamily/PGBD"/>
    <property type="match status" value="1"/>
</dbReference>
<accession>A0A1H8CXS6</accession>
<keyword evidence="3" id="KW-0808">Transferase</keyword>
<sequence length="356" mass="37773">MSNATPQSSRRRFMLQGATVPATLAAVSLPAWAASAATAAKPPASPASAAADKAADSLAFDAFNAASDTPLLRQGSKGAAVARAQILLDRAWFSTGETDGHFGRNMQRIVSAFQQARGIKVSGQIDADTWKALRTDTTAPLTRYTITAQDADGPFTRIPRKMADKAKLKALHYQSLEEALGEKFHVNPRFLAALNPGKAFKAGTEIVVPNVLDTPAPAKAGSVRIDKSAYTLFLAGEDGNSIVAAFTVTIGGTSDPLPVGTMVIKNEVKNPDYMYNPKLLKKANQNDQKARIAPGPNSPVGNLWLGLSKPHWGIHGTPEPAKIGHTESNGCVRMTNWDAARVAQLAKPGFKVIVRA</sequence>
<dbReference type="RefSeq" id="WP_234969912.1">
    <property type="nucleotide sequence ID" value="NZ_FOCW01000001.1"/>
</dbReference>
<dbReference type="GO" id="GO:0005576">
    <property type="term" value="C:extracellular region"/>
    <property type="evidence" value="ECO:0007669"/>
    <property type="project" value="TreeGrafter"/>
</dbReference>
<evidence type="ECO:0000256" key="5">
    <source>
        <dbReference type="ARBA" id="ARBA00022984"/>
    </source>
</evidence>
<evidence type="ECO:0000313" key="11">
    <source>
        <dbReference type="Proteomes" id="UP000199531"/>
    </source>
</evidence>
<comment type="similarity">
    <text evidence="2">Belongs to the YkuD family.</text>
</comment>
<proteinExistence type="inferred from homology"/>
<keyword evidence="10" id="KW-0449">Lipoprotein</keyword>
<dbReference type="InterPro" id="IPR050979">
    <property type="entry name" value="LD-transpeptidase"/>
</dbReference>
<evidence type="ECO:0000259" key="9">
    <source>
        <dbReference type="PROSITE" id="PS52029"/>
    </source>
</evidence>
<comment type="pathway">
    <text evidence="1 7">Cell wall biogenesis; peptidoglycan biosynthesis.</text>
</comment>
<dbReference type="Proteomes" id="UP000199531">
    <property type="component" value="Unassembled WGS sequence"/>
</dbReference>
<dbReference type="GO" id="GO:0016740">
    <property type="term" value="F:transferase activity"/>
    <property type="evidence" value="ECO:0007669"/>
    <property type="project" value="UniProtKB-KW"/>
</dbReference>
<dbReference type="InterPro" id="IPR038063">
    <property type="entry name" value="Transpep_catalytic_dom"/>
</dbReference>
<evidence type="ECO:0000256" key="2">
    <source>
        <dbReference type="ARBA" id="ARBA00005992"/>
    </source>
</evidence>
<dbReference type="InterPro" id="IPR036365">
    <property type="entry name" value="PGBD-like_sf"/>
</dbReference>
<evidence type="ECO:0000256" key="1">
    <source>
        <dbReference type="ARBA" id="ARBA00004752"/>
    </source>
</evidence>
<dbReference type="Pfam" id="PF03734">
    <property type="entry name" value="YkuD"/>
    <property type="match status" value="1"/>
</dbReference>
<evidence type="ECO:0000256" key="4">
    <source>
        <dbReference type="ARBA" id="ARBA00022960"/>
    </source>
</evidence>
<dbReference type="InterPro" id="IPR002477">
    <property type="entry name" value="Peptidoglycan-bd-like"/>
</dbReference>
<keyword evidence="5 7" id="KW-0573">Peptidoglycan synthesis</keyword>
<dbReference type="Pfam" id="PF01471">
    <property type="entry name" value="PG_binding_1"/>
    <property type="match status" value="1"/>
</dbReference>
<dbReference type="SUPFAM" id="SSF47090">
    <property type="entry name" value="PGBD-like"/>
    <property type="match status" value="1"/>
</dbReference>
<dbReference type="SUPFAM" id="SSF141523">
    <property type="entry name" value="L,D-transpeptidase catalytic domain-like"/>
    <property type="match status" value="1"/>
</dbReference>
<evidence type="ECO:0000256" key="7">
    <source>
        <dbReference type="PROSITE-ProRule" id="PRU01373"/>
    </source>
</evidence>
<keyword evidence="4 7" id="KW-0133">Cell shape</keyword>
<keyword evidence="8" id="KW-0732">Signal</keyword>
<dbReference type="InterPro" id="IPR005490">
    <property type="entry name" value="LD_TPept_cat_dom"/>
</dbReference>
<organism evidence="10 11">
    <name type="scientific">Brachymonas denitrificans DSM 15123</name>
    <dbReference type="NCBI Taxonomy" id="1121117"/>
    <lineage>
        <taxon>Bacteria</taxon>
        <taxon>Pseudomonadati</taxon>
        <taxon>Pseudomonadota</taxon>
        <taxon>Betaproteobacteria</taxon>
        <taxon>Burkholderiales</taxon>
        <taxon>Comamonadaceae</taxon>
        <taxon>Brachymonas</taxon>
    </lineage>
</organism>
<dbReference type="EMBL" id="FOCW01000001">
    <property type="protein sequence ID" value="SEM99682.1"/>
    <property type="molecule type" value="Genomic_DNA"/>
</dbReference>
<dbReference type="STRING" id="1121117.SAMN02745977_00094"/>
<dbReference type="PROSITE" id="PS51318">
    <property type="entry name" value="TAT"/>
    <property type="match status" value="1"/>
</dbReference>
<keyword evidence="6 7" id="KW-0961">Cell wall biogenesis/degradation</keyword>
<dbReference type="PANTHER" id="PTHR30582:SF30">
    <property type="entry name" value="BLR4375 PROTEIN"/>
    <property type="match status" value="1"/>
</dbReference>
<dbReference type="AlphaFoldDB" id="A0A1H8CXS6"/>
<protein>
    <submittedName>
        <fullName evidence="10">Lipoprotein-anchoring transpeptidase ErfK/SrfK</fullName>
    </submittedName>
</protein>
<dbReference type="GO" id="GO:0018104">
    <property type="term" value="P:peptidoglycan-protein cross-linking"/>
    <property type="evidence" value="ECO:0007669"/>
    <property type="project" value="TreeGrafter"/>
</dbReference>